<comment type="caution">
    <text evidence="1">The sequence shown here is derived from an EMBL/GenBank/DDBJ whole genome shotgun (WGS) entry which is preliminary data.</text>
</comment>
<accession>A0AAD8B0H1</accession>
<reference evidence="1" key="1">
    <citation type="journal article" date="2023" name="PLoS Negl. Trop. Dis.">
        <title>A genome sequence for Biomphalaria pfeifferi, the major vector snail for the human-infecting parasite Schistosoma mansoni.</title>
        <authorList>
            <person name="Bu L."/>
            <person name="Lu L."/>
            <person name="Laidemitt M.R."/>
            <person name="Zhang S.M."/>
            <person name="Mutuku M."/>
            <person name="Mkoji G."/>
            <person name="Steinauer M."/>
            <person name="Loker E.S."/>
        </authorList>
    </citation>
    <scope>NUCLEOTIDE SEQUENCE</scope>
    <source>
        <strain evidence="1">KasaAsao</strain>
    </source>
</reference>
<keyword evidence="2" id="KW-1185">Reference proteome</keyword>
<dbReference type="AlphaFoldDB" id="A0AAD8B0H1"/>
<dbReference type="Proteomes" id="UP001233172">
    <property type="component" value="Unassembled WGS sequence"/>
</dbReference>
<evidence type="ECO:0000313" key="2">
    <source>
        <dbReference type="Proteomes" id="UP001233172"/>
    </source>
</evidence>
<organism evidence="1 2">
    <name type="scientific">Biomphalaria pfeifferi</name>
    <name type="common">Bloodfluke planorb</name>
    <name type="synonym">Freshwater snail</name>
    <dbReference type="NCBI Taxonomy" id="112525"/>
    <lineage>
        <taxon>Eukaryota</taxon>
        <taxon>Metazoa</taxon>
        <taxon>Spiralia</taxon>
        <taxon>Lophotrochozoa</taxon>
        <taxon>Mollusca</taxon>
        <taxon>Gastropoda</taxon>
        <taxon>Heterobranchia</taxon>
        <taxon>Euthyneura</taxon>
        <taxon>Panpulmonata</taxon>
        <taxon>Hygrophila</taxon>
        <taxon>Lymnaeoidea</taxon>
        <taxon>Planorbidae</taxon>
        <taxon>Biomphalaria</taxon>
    </lineage>
</organism>
<reference evidence="1" key="2">
    <citation type="submission" date="2023-04" db="EMBL/GenBank/DDBJ databases">
        <authorList>
            <person name="Bu L."/>
            <person name="Lu L."/>
            <person name="Laidemitt M.R."/>
            <person name="Zhang S.M."/>
            <person name="Mutuku M."/>
            <person name="Mkoji G."/>
            <person name="Steinauer M."/>
            <person name="Loker E.S."/>
        </authorList>
    </citation>
    <scope>NUCLEOTIDE SEQUENCE</scope>
    <source>
        <strain evidence="1">KasaAsao</strain>
        <tissue evidence="1">Whole Snail</tissue>
    </source>
</reference>
<sequence length="75" mass="8471">MLNRKELRGRRGEDSGQTILVVHANYFQVDTTDLSITAQPSLSSVHRDGLMIKENGHKMSVIFQARGTSQLLLRF</sequence>
<protein>
    <submittedName>
        <fullName evidence="1">Uncharacterized protein</fullName>
    </submittedName>
</protein>
<name>A0AAD8B0H1_BIOPF</name>
<dbReference type="EMBL" id="JASAOG010000176">
    <property type="protein sequence ID" value="KAK0045718.1"/>
    <property type="molecule type" value="Genomic_DNA"/>
</dbReference>
<gene>
    <name evidence="1" type="ORF">Bpfe_024841</name>
</gene>
<evidence type="ECO:0000313" key="1">
    <source>
        <dbReference type="EMBL" id="KAK0045718.1"/>
    </source>
</evidence>
<proteinExistence type="predicted"/>